<dbReference type="SUPFAM" id="SSF52540">
    <property type="entry name" value="P-loop containing nucleoside triphosphate hydrolases"/>
    <property type="match status" value="1"/>
</dbReference>
<keyword evidence="1" id="KW-0547">Nucleotide-binding</keyword>
<dbReference type="CDD" id="cd06170">
    <property type="entry name" value="LuxR_C_like"/>
    <property type="match status" value="1"/>
</dbReference>
<evidence type="ECO:0000256" key="2">
    <source>
        <dbReference type="ARBA" id="ARBA00022840"/>
    </source>
</evidence>
<dbReference type="SUPFAM" id="SSF46894">
    <property type="entry name" value="C-terminal effector domain of the bipartite response regulators"/>
    <property type="match status" value="1"/>
</dbReference>
<dbReference type="GO" id="GO:0004016">
    <property type="term" value="F:adenylate cyclase activity"/>
    <property type="evidence" value="ECO:0007669"/>
    <property type="project" value="TreeGrafter"/>
</dbReference>
<sequence>MESALADCAAGRGTTVLVEGPVGCGKSELLALTAERVASHGGIVLRATGSAAESDLPLGVLSQLAAGAPPGALDPRQDGAGGLGESMELFSAAVRRLAATGPVAICADDWQHADHLSRQYLLHLARAAGTAGVLVVLARRLDGRDIDPLLGTELIRLPRLVRLALSPLSRDAVGELLRGEGIEAEEEAARLHRAGGGNPLLLRALLQDLRGAGEDREPRPHGAFGHAVLACLQRNGPGTVRLANALAVLDEPATPDTAARLLGEPVAHTARAAEALAAAGLLDGTRFRHPAARAAVLDRMTPAERTALHRRAAAVTRDAGAAAPVVAEHLVAARDTTPDWAVPLLQSAAAQLLSSGRARSALACLELAGEGVVGADAHLDNRLRLAEAAARIDPGDAELRTTEALETVRSVRPGPGRIGALARLLIGQGRLDEADEVLGLLDATDRQAAGTWSQARRTPPAGGADTDPTDGLSAFPGRTGTRGHRAPSEEDGGPGLREAAREPAGPPTALWHLPEGGPAAAAAAEAFLRGAASGRATIEPTVQALRTLLYLGGAARALPWCRDLVAETERHSAPGWAVLLRALHAEALLRQGDLDGAEREALAALGAVPQWPGSALTSGVAGTLMRARLALGRTDSVAAELARPLPDTALDSVHGLSYLRARGQFHLATSRYHAALGDFLEIGRRMRRWGLDRPVVLPWRTDAAEALHRLGEDAQAERFVTQQLATPDAADPWVQGISLRLRATGQEPRRRQAILARATEALRRSGDRYELARALGDFGACLQEGGESARAAMVNRTAWHLADECGAHPLRNTITLVGAPPAPAPPAVTASHAERAEQLSDSERRVAALAVRGDTNKEIAGKLFITVSTVEQHLTRAYRKLGITRRQDLPVELQLIAAEV</sequence>
<dbReference type="InterPro" id="IPR036388">
    <property type="entry name" value="WH-like_DNA-bd_sf"/>
</dbReference>
<dbReference type="AlphaFoldDB" id="A0A0B5IG54"/>
<dbReference type="PROSITE" id="PS00622">
    <property type="entry name" value="HTH_LUXR_1"/>
    <property type="match status" value="1"/>
</dbReference>
<feature type="region of interest" description="Disordered" evidence="3">
    <location>
        <begin position="448"/>
        <end position="509"/>
    </location>
</feature>
<dbReference type="GO" id="GO:0005737">
    <property type="term" value="C:cytoplasm"/>
    <property type="evidence" value="ECO:0007669"/>
    <property type="project" value="TreeGrafter"/>
</dbReference>
<reference evidence="5 6" key="1">
    <citation type="submission" date="2014-12" db="EMBL/GenBank/DDBJ databases">
        <title>Complete genome sequence of Streptomyces vietnamensis strain GIMV4.0001, a genetic manipulable producer of the benzoisochromanequinone antibiotic granaticin.</title>
        <authorList>
            <person name="Deng M.R."/>
            <person name="Guo J."/>
            <person name="Ma L.Y."/>
            <person name="Feng G.D."/>
            <person name="Mo C.Y."/>
            <person name="Zhu H.H."/>
        </authorList>
    </citation>
    <scope>NUCLEOTIDE SEQUENCE [LARGE SCALE GENOMIC DNA]</scope>
    <source>
        <strain evidence="6">GIMV4.0001</strain>
    </source>
</reference>
<feature type="domain" description="HTH luxR-type" evidence="4">
    <location>
        <begin position="832"/>
        <end position="897"/>
    </location>
</feature>
<dbReference type="PANTHER" id="PTHR16305">
    <property type="entry name" value="TESTICULAR SOLUBLE ADENYLYL CYCLASE"/>
    <property type="match status" value="1"/>
</dbReference>
<dbReference type="InterPro" id="IPR041664">
    <property type="entry name" value="AAA_16"/>
</dbReference>
<dbReference type="SMART" id="SM00421">
    <property type="entry name" value="HTH_LUXR"/>
    <property type="match status" value="1"/>
</dbReference>
<gene>
    <name evidence="5" type="ORF">SVTN_03485</name>
</gene>
<dbReference type="Pfam" id="PF00196">
    <property type="entry name" value="GerE"/>
    <property type="match status" value="1"/>
</dbReference>
<dbReference type="GO" id="GO:0003677">
    <property type="term" value="F:DNA binding"/>
    <property type="evidence" value="ECO:0007669"/>
    <property type="project" value="InterPro"/>
</dbReference>
<keyword evidence="6" id="KW-1185">Reference proteome</keyword>
<dbReference type="HOGENOM" id="CLU_006850_1_2_11"/>
<dbReference type="GO" id="GO:0006355">
    <property type="term" value="P:regulation of DNA-templated transcription"/>
    <property type="evidence" value="ECO:0007669"/>
    <property type="project" value="InterPro"/>
</dbReference>
<evidence type="ECO:0000256" key="3">
    <source>
        <dbReference type="SAM" id="MobiDB-lite"/>
    </source>
</evidence>
<dbReference type="PANTHER" id="PTHR16305:SF35">
    <property type="entry name" value="TRANSCRIPTIONAL ACTIVATOR DOMAIN"/>
    <property type="match status" value="1"/>
</dbReference>
<dbReference type="KEGG" id="svt:SVTN_03485"/>
<keyword evidence="2" id="KW-0067">ATP-binding</keyword>
<dbReference type="EMBL" id="CP010407">
    <property type="protein sequence ID" value="AJF69507.1"/>
    <property type="molecule type" value="Genomic_DNA"/>
</dbReference>
<proteinExistence type="predicted"/>
<evidence type="ECO:0000259" key="4">
    <source>
        <dbReference type="PROSITE" id="PS50043"/>
    </source>
</evidence>
<evidence type="ECO:0000256" key="1">
    <source>
        <dbReference type="ARBA" id="ARBA00022741"/>
    </source>
</evidence>
<accession>A0A0B5IG54</accession>
<dbReference type="GO" id="GO:0005524">
    <property type="term" value="F:ATP binding"/>
    <property type="evidence" value="ECO:0007669"/>
    <property type="project" value="UniProtKB-KW"/>
</dbReference>
<dbReference type="Proteomes" id="UP000031774">
    <property type="component" value="Chromosome"/>
</dbReference>
<dbReference type="PRINTS" id="PR00038">
    <property type="entry name" value="HTHLUXR"/>
</dbReference>
<name>A0A0B5IG54_9ACTN</name>
<evidence type="ECO:0000313" key="5">
    <source>
        <dbReference type="EMBL" id="AJF69507.1"/>
    </source>
</evidence>
<dbReference type="InterPro" id="IPR000792">
    <property type="entry name" value="Tscrpt_reg_LuxR_C"/>
</dbReference>
<protein>
    <recommendedName>
        <fullName evidence="4">HTH luxR-type domain-containing protein</fullName>
    </recommendedName>
</protein>
<dbReference type="Pfam" id="PF13191">
    <property type="entry name" value="AAA_16"/>
    <property type="match status" value="1"/>
</dbReference>
<dbReference type="InterPro" id="IPR016032">
    <property type="entry name" value="Sig_transdc_resp-reg_C-effctor"/>
</dbReference>
<dbReference type="PROSITE" id="PS50043">
    <property type="entry name" value="HTH_LUXR_2"/>
    <property type="match status" value="1"/>
</dbReference>
<dbReference type="Gene3D" id="1.10.10.10">
    <property type="entry name" value="Winged helix-like DNA-binding domain superfamily/Winged helix DNA-binding domain"/>
    <property type="match status" value="1"/>
</dbReference>
<dbReference type="InterPro" id="IPR027417">
    <property type="entry name" value="P-loop_NTPase"/>
</dbReference>
<dbReference type="STRING" id="362257.SVTN_03485"/>
<organism evidence="5 6">
    <name type="scientific">Streptomyces vietnamensis</name>
    <dbReference type="NCBI Taxonomy" id="362257"/>
    <lineage>
        <taxon>Bacteria</taxon>
        <taxon>Bacillati</taxon>
        <taxon>Actinomycetota</taxon>
        <taxon>Actinomycetes</taxon>
        <taxon>Kitasatosporales</taxon>
        <taxon>Streptomycetaceae</taxon>
        <taxon>Streptomyces</taxon>
    </lineage>
</organism>
<evidence type="ECO:0000313" key="6">
    <source>
        <dbReference type="Proteomes" id="UP000031774"/>
    </source>
</evidence>